<evidence type="ECO:0000313" key="4">
    <source>
        <dbReference type="Proteomes" id="UP000073200"/>
    </source>
</evidence>
<sequence>MSFEDRLAEFRRQLISEAIYSRLPGKNEETLAMISLYRFGSSNARLEAKRWLQKVMEGVVK</sequence>
<evidence type="ECO:0000313" key="1">
    <source>
        <dbReference type="EMBL" id="CYU69265.1"/>
    </source>
</evidence>
<dbReference type="AlphaFoldDB" id="A0A0Z8AVI4"/>
<proteinExistence type="predicted"/>
<dbReference type="EMBL" id="FILL01000005">
    <property type="protein sequence ID" value="CYX35897.1"/>
    <property type="molecule type" value="Genomic_DNA"/>
</dbReference>
<dbReference type="Proteomes" id="UP000073200">
    <property type="component" value="Unassembled WGS sequence"/>
</dbReference>
<reference evidence="3 4" key="1">
    <citation type="submission" date="2016-02" db="EMBL/GenBank/DDBJ databases">
        <authorList>
            <consortium name="Pathogen Informatics"/>
        </authorList>
    </citation>
    <scope>NUCLEOTIDE SEQUENCE [LARGE SCALE GENOMIC DNA]</scope>
    <source>
        <strain evidence="1 4">LSS59</strain>
        <strain evidence="2 3">SS975</strain>
    </source>
</reference>
<accession>A0A0Z8AVI4</accession>
<dbReference type="Proteomes" id="UP000072353">
    <property type="component" value="Unassembled WGS sequence"/>
</dbReference>
<evidence type="ECO:0000313" key="2">
    <source>
        <dbReference type="EMBL" id="CYX35897.1"/>
    </source>
</evidence>
<name>A0A0Z8AVI4_STRSU</name>
<protein>
    <submittedName>
        <fullName evidence="2">Uncharacterized protein</fullName>
    </submittedName>
</protein>
<evidence type="ECO:0000313" key="3">
    <source>
        <dbReference type="Proteomes" id="UP000072353"/>
    </source>
</evidence>
<organism evidence="2 3">
    <name type="scientific">Streptococcus suis</name>
    <dbReference type="NCBI Taxonomy" id="1307"/>
    <lineage>
        <taxon>Bacteria</taxon>
        <taxon>Bacillati</taxon>
        <taxon>Bacillota</taxon>
        <taxon>Bacilli</taxon>
        <taxon>Lactobacillales</taxon>
        <taxon>Streptococcaceae</taxon>
        <taxon>Streptococcus</taxon>
    </lineage>
</organism>
<dbReference type="EMBL" id="FIHG01000001">
    <property type="protein sequence ID" value="CYU69265.1"/>
    <property type="molecule type" value="Genomic_DNA"/>
</dbReference>
<gene>
    <name evidence="1" type="ORF">ERS132421_00278</name>
    <name evidence="2" type="ORF">ERS132521_00728</name>
</gene>